<dbReference type="InterPro" id="IPR018101">
    <property type="entry name" value="Transl_elong_Ts_CS"/>
</dbReference>
<keyword evidence="3" id="KW-0648">Protein biosynthesis</keyword>
<sequence>MAVDVQLVRALRDQTGAGIMDCKEALEKSDGDMEKATQALREKGVASAGKRVGKDTNEGVIETYLHTGGRVGAMVELGCETDFVARTEEFQKLAHDIAMQIAAMGPVYIDKDEIEDGDTRPPAQISLMQQPFIKNASSSVGEMVTELAGKVGENIRVVRFTRLAVGE</sequence>
<dbReference type="InterPro" id="IPR014039">
    <property type="entry name" value="Transl_elong_EFTs/EF1B_dimer"/>
</dbReference>
<evidence type="ECO:0000256" key="2">
    <source>
        <dbReference type="ARBA" id="ARBA00022768"/>
    </source>
</evidence>
<dbReference type="Pfam" id="PF00889">
    <property type="entry name" value="EF_TS"/>
    <property type="match status" value="1"/>
</dbReference>
<feature type="domain" description="Translation elongation factor EFTs/EF1B dimerisation" evidence="4">
    <location>
        <begin position="32"/>
        <end position="115"/>
    </location>
</feature>
<dbReference type="PANTHER" id="PTHR11741:SF0">
    <property type="entry name" value="ELONGATION FACTOR TS, MITOCHONDRIAL"/>
    <property type="match status" value="1"/>
</dbReference>
<evidence type="ECO:0000256" key="1">
    <source>
        <dbReference type="ARBA" id="ARBA00005532"/>
    </source>
</evidence>
<dbReference type="Gene3D" id="1.10.8.10">
    <property type="entry name" value="DNA helicase RuvA subunit, C-terminal domain"/>
    <property type="match status" value="1"/>
</dbReference>
<proteinExistence type="inferred from homology"/>
<evidence type="ECO:0000259" key="4">
    <source>
        <dbReference type="Pfam" id="PF00889"/>
    </source>
</evidence>
<keyword evidence="2 5" id="KW-0251">Elongation factor</keyword>
<dbReference type="InterPro" id="IPR009060">
    <property type="entry name" value="UBA-like_sf"/>
</dbReference>
<accession>A0A160V8A6</accession>
<protein>
    <submittedName>
        <fullName evidence="5">Translation elongation factor Ts</fullName>
    </submittedName>
</protein>
<gene>
    <name evidence="5" type="ORF">MGWOODY_Clf2109</name>
</gene>
<dbReference type="SUPFAM" id="SSF46934">
    <property type="entry name" value="UBA-like"/>
    <property type="match status" value="1"/>
</dbReference>
<dbReference type="GO" id="GO:0003746">
    <property type="term" value="F:translation elongation factor activity"/>
    <property type="evidence" value="ECO:0007669"/>
    <property type="project" value="UniProtKB-KW"/>
</dbReference>
<comment type="similarity">
    <text evidence="1">Belongs to the EF-Ts family.</text>
</comment>
<dbReference type="CDD" id="cd14275">
    <property type="entry name" value="UBA_EF-Ts"/>
    <property type="match status" value="1"/>
</dbReference>
<dbReference type="SUPFAM" id="SSF54713">
    <property type="entry name" value="Elongation factor Ts (EF-Ts), dimerisation domain"/>
    <property type="match status" value="1"/>
</dbReference>
<dbReference type="FunFam" id="1.10.8.10:FF:000001">
    <property type="entry name" value="Elongation factor Ts"/>
    <property type="match status" value="1"/>
</dbReference>
<evidence type="ECO:0000256" key="3">
    <source>
        <dbReference type="ARBA" id="ARBA00022917"/>
    </source>
</evidence>
<dbReference type="HAMAP" id="MF_00050">
    <property type="entry name" value="EF_Ts"/>
    <property type="match status" value="1"/>
</dbReference>
<name>A0A160V8A6_9ZZZZ</name>
<dbReference type="PROSITE" id="PS01127">
    <property type="entry name" value="EF_TS_2"/>
    <property type="match status" value="1"/>
</dbReference>
<dbReference type="PROSITE" id="PS01126">
    <property type="entry name" value="EF_TS_1"/>
    <property type="match status" value="1"/>
</dbReference>
<evidence type="ECO:0000313" key="5">
    <source>
        <dbReference type="EMBL" id="CUV01988.1"/>
    </source>
</evidence>
<dbReference type="Gene3D" id="3.30.479.20">
    <property type="entry name" value="Elongation factor Ts, dimerisation domain"/>
    <property type="match status" value="1"/>
</dbReference>
<dbReference type="InterPro" id="IPR036402">
    <property type="entry name" value="EF-Ts_dimer_sf"/>
</dbReference>
<dbReference type="PANTHER" id="PTHR11741">
    <property type="entry name" value="ELONGATION FACTOR TS"/>
    <property type="match status" value="1"/>
</dbReference>
<reference evidence="5" key="1">
    <citation type="submission" date="2015-10" db="EMBL/GenBank/DDBJ databases">
        <authorList>
            <person name="Gilbert D.G."/>
        </authorList>
    </citation>
    <scope>NUCLEOTIDE SEQUENCE</scope>
</reference>
<dbReference type="EMBL" id="FAXA01000159">
    <property type="protein sequence ID" value="CUV01988.1"/>
    <property type="molecule type" value="Genomic_DNA"/>
</dbReference>
<dbReference type="InterPro" id="IPR001816">
    <property type="entry name" value="Transl_elong_EFTs/EF1B"/>
</dbReference>
<organism evidence="5">
    <name type="scientific">hydrothermal vent metagenome</name>
    <dbReference type="NCBI Taxonomy" id="652676"/>
    <lineage>
        <taxon>unclassified sequences</taxon>
        <taxon>metagenomes</taxon>
        <taxon>ecological metagenomes</taxon>
    </lineage>
</organism>
<dbReference type="AlphaFoldDB" id="A0A160V8A6"/>
<dbReference type="NCBIfam" id="TIGR00116">
    <property type="entry name" value="tsf"/>
    <property type="match status" value="1"/>
</dbReference>